<dbReference type="OrthoDB" id="1434800at2"/>
<proteinExistence type="predicted"/>
<feature type="transmembrane region" description="Helical" evidence="1">
    <location>
        <begin position="40"/>
        <end position="62"/>
    </location>
</feature>
<dbReference type="GO" id="GO:0080120">
    <property type="term" value="P:CAAX-box protein maturation"/>
    <property type="evidence" value="ECO:0007669"/>
    <property type="project" value="UniProtKB-ARBA"/>
</dbReference>
<keyword evidence="1" id="KW-0812">Transmembrane</keyword>
<feature type="transmembrane region" description="Helical" evidence="1">
    <location>
        <begin position="201"/>
        <end position="218"/>
    </location>
</feature>
<dbReference type="InterPro" id="IPR003675">
    <property type="entry name" value="Rce1/LyrA-like_dom"/>
</dbReference>
<feature type="transmembrane region" description="Helical" evidence="1">
    <location>
        <begin position="176"/>
        <end position="196"/>
    </location>
</feature>
<protein>
    <recommendedName>
        <fullName evidence="2">CAAX prenyl protease 2/Lysostaphin resistance protein A-like domain-containing protein</fullName>
    </recommendedName>
</protein>
<keyword evidence="1" id="KW-1133">Transmembrane helix</keyword>
<evidence type="ECO:0000259" key="2">
    <source>
        <dbReference type="Pfam" id="PF02517"/>
    </source>
</evidence>
<dbReference type="RefSeq" id="WP_089369842.1">
    <property type="nucleotide sequence ID" value="NZ_BMEP01000002.1"/>
</dbReference>
<evidence type="ECO:0000313" key="3">
    <source>
        <dbReference type="EMBL" id="SNR39274.1"/>
    </source>
</evidence>
<accession>A0A238VYU7</accession>
<feature type="transmembrane region" description="Helical" evidence="1">
    <location>
        <begin position="238"/>
        <end position="259"/>
    </location>
</feature>
<evidence type="ECO:0000256" key="1">
    <source>
        <dbReference type="SAM" id="Phobius"/>
    </source>
</evidence>
<keyword evidence="1" id="KW-0472">Membrane</keyword>
<feature type="transmembrane region" description="Helical" evidence="1">
    <location>
        <begin position="83"/>
        <end position="101"/>
    </location>
</feature>
<sequence>MYSIKNSNPFITALGLILYIAIIFSLPIDRLFSTDYFSEFQIEYIVLALKMSALFTVGLIGIKKVNLLSLSGLSHSDKWSFKLLNCIPIYLFILGILSFIGNDITQVQISNVILLFIACMMVGFAEEFIFRGLLIPLFIKKYRYHKNGIFLSIFFSALFFGLSHLINLAVNENIPQVIAQVIFATFMGIFFASVLIKTNKLIPIAITHGLINFFFLFRTLPAINNNSEVITQNLTDQIAGALPSILLFFPLLIIGLIISRKINRDVTLKKLPTQGNQKVIKL</sequence>
<feature type="transmembrane region" description="Helical" evidence="1">
    <location>
        <begin position="113"/>
        <end position="137"/>
    </location>
</feature>
<dbReference type="GO" id="GO:0004175">
    <property type="term" value="F:endopeptidase activity"/>
    <property type="evidence" value="ECO:0007669"/>
    <property type="project" value="UniProtKB-ARBA"/>
</dbReference>
<dbReference type="EMBL" id="FZNY01000001">
    <property type="protein sequence ID" value="SNR39274.1"/>
    <property type="molecule type" value="Genomic_DNA"/>
</dbReference>
<dbReference type="Pfam" id="PF02517">
    <property type="entry name" value="Rce1-like"/>
    <property type="match status" value="1"/>
</dbReference>
<reference evidence="3 4" key="1">
    <citation type="submission" date="2017-06" db="EMBL/GenBank/DDBJ databases">
        <authorList>
            <person name="Kim H.J."/>
            <person name="Triplett B.A."/>
        </authorList>
    </citation>
    <scope>NUCLEOTIDE SEQUENCE [LARGE SCALE GENOMIC DNA]</scope>
    <source>
        <strain evidence="3 4">DSM 25597</strain>
    </source>
</reference>
<gene>
    <name evidence="3" type="ORF">SAMN06265376_101505</name>
</gene>
<name>A0A238VYU7_9FLAO</name>
<evidence type="ECO:0000313" key="4">
    <source>
        <dbReference type="Proteomes" id="UP000198379"/>
    </source>
</evidence>
<dbReference type="AlphaFoldDB" id="A0A238VYU7"/>
<organism evidence="3 4">
    <name type="scientific">Dokdonia pacifica</name>
    <dbReference type="NCBI Taxonomy" id="1627892"/>
    <lineage>
        <taxon>Bacteria</taxon>
        <taxon>Pseudomonadati</taxon>
        <taxon>Bacteroidota</taxon>
        <taxon>Flavobacteriia</taxon>
        <taxon>Flavobacteriales</taxon>
        <taxon>Flavobacteriaceae</taxon>
        <taxon>Dokdonia</taxon>
    </lineage>
</organism>
<keyword evidence="4" id="KW-1185">Reference proteome</keyword>
<feature type="transmembrane region" description="Helical" evidence="1">
    <location>
        <begin position="9"/>
        <end position="28"/>
    </location>
</feature>
<feature type="domain" description="CAAX prenyl protease 2/Lysostaphin resistance protein A-like" evidence="2">
    <location>
        <begin position="110"/>
        <end position="214"/>
    </location>
</feature>
<feature type="transmembrane region" description="Helical" evidence="1">
    <location>
        <begin position="149"/>
        <end position="170"/>
    </location>
</feature>
<dbReference type="Proteomes" id="UP000198379">
    <property type="component" value="Unassembled WGS sequence"/>
</dbReference>